<keyword evidence="17" id="KW-1185">Reference proteome</keyword>
<evidence type="ECO:0000259" key="15">
    <source>
        <dbReference type="Pfam" id="PF02880"/>
    </source>
</evidence>
<feature type="domain" description="Alpha-D-phosphohexomutase alpha/beta/alpha" evidence="14">
    <location>
        <begin position="210"/>
        <end position="315"/>
    </location>
</feature>
<keyword evidence="7 12" id="KW-0460">Magnesium</keyword>
<dbReference type="InterPro" id="IPR016066">
    <property type="entry name" value="A-D-PHexomutase_CS"/>
</dbReference>
<evidence type="ECO:0000256" key="2">
    <source>
        <dbReference type="ARBA" id="ARBA00005164"/>
    </source>
</evidence>
<dbReference type="PANTHER" id="PTHR45745:SF1">
    <property type="entry name" value="PHOSPHOGLUCOMUTASE 2B-RELATED"/>
    <property type="match status" value="1"/>
</dbReference>
<dbReference type="SUPFAM" id="SSF55957">
    <property type="entry name" value="Phosphoglucomutase, C-terminal domain"/>
    <property type="match status" value="1"/>
</dbReference>
<dbReference type="GO" id="GO:0006166">
    <property type="term" value="P:purine ribonucleoside salvage"/>
    <property type="evidence" value="ECO:0007669"/>
    <property type="project" value="TreeGrafter"/>
</dbReference>
<evidence type="ECO:0000256" key="8">
    <source>
        <dbReference type="ARBA" id="ARBA00023235"/>
    </source>
</evidence>
<dbReference type="Pfam" id="PF02878">
    <property type="entry name" value="PGM_PMM_I"/>
    <property type="match status" value="1"/>
</dbReference>
<gene>
    <name evidence="16" type="ORF">FYJ51_12420</name>
</gene>
<dbReference type="InterPro" id="IPR005841">
    <property type="entry name" value="Alpha-D-phosphohexomutase_SF"/>
</dbReference>
<evidence type="ECO:0000256" key="10">
    <source>
        <dbReference type="ARBA" id="ARBA00041398"/>
    </source>
</evidence>
<evidence type="ECO:0000313" key="16">
    <source>
        <dbReference type="EMBL" id="MSS59698.1"/>
    </source>
</evidence>
<protein>
    <recommendedName>
        <fullName evidence="9">Phosphoglucomutase</fullName>
    </recommendedName>
    <alternativeName>
        <fullName evidence="11">Alpha-phosphoglucomutase</fullName>
    </alternativeName>
    <alternativeName>
        <fullName evidence="10">Glucose phosphomutase</fullName>
    </alternativeName>
</protein>
<evidence type="ECO:0000256" key="6">
    <source>
        <dbReference type="ARBA" id="ARBA00022723"/>
    </source>
</evidence>
<dbReference type="RefSeq" id="WP_154505918.1">
    <property type="nucleotide sequence ID" value="NZ_VUMN01000044.1"/>
</dbReference>
<sequence>MNEQAEARYQEWLTSSYVDEETKQELRDLAGNEAEIEDRFYRNLKFGTGGLRGVIGAGTNRMNIYTVRQATQGLADYILAQHGAEQGCAIAFDSRHMSPEFSEAAALVLNANGIRTYRFETLRPTPELSFAVRQLHCKAGIVITASHNPAIYNGYKVYWEDGAQITPPHDGNIMKEVAKVTEFSQVKTMPKEEAVKAGLYHVIGKEIDDAYIAEVKALSIHPEVIREEAENIRIVYSPLHGTGNLPVRRLLSELGFVHVSVVPEHEAPDPDFSTIPSPNPENPEVWKIPLAQAEKENADIILATDPDADRLGVYAKNAKTGKFESFTGNMSGMLIAEYILRERTKNHTMPENPALVDTIVTTDMAEPLCEEYGVKHIETLTGFKYIGEQIHLFEQNHMYHYVFGFEESYGCLPGTYARDKDAPAAVMMLCELAAFYKHEGKTLCDAMHDLYEKYGYYREGLVSIEMNGITGAQKIHALMERMRSNPEKNLGGSEVLAVRDYKKRVRTDCRTGTISALTLPESDVLYYELADHAWCCARPSGTEPKIKFYFGVCGKNDADAEEKLQALKQDLLKAAE</sequence>
<comment type="caution">
    <text evidence="16">The sequence shown here is derived from an EMBL/GenBank/DDBJ whole genome shotgun (WGS) entry which is preliminary data.</text>
</comment>
<proteinExistence type="inferred from homology"/>
<comment type="pathway">
    <text evidence="3">Lipid metabolism.</text>
</comment>
<dbReference type="GO" id="GO:0008973">
    <property type="term" value="F:phosphopentomutase activity"/>
    <property type="evidence" value="ECO:0007669"/>
    <property type="project" value="TreeGrafter"/>
</dbReference>
<dbReference type="InterPro" id="IPR005846">
    <property type="entry name" value="A-D-PHexomutase_a/b/a-III"/>
</dbReference>
<dbReference type="Pfam" id="PF02879">
    <property type="entry name" value="PGM_PMM_II"/>
    <property type="match status" value="1"/>
</dbReference>
<comment type="cofactor">
    <cofactor evidence="1">
        <name>Mg(2+)</name>
        <dbReference type="ChEBI" id="CHEBI:18420"/>
    </cofactor>
</comment>
<dbReference type="EMBL" id="VUMN01000044">
    <property type="protein sequence ID" value="MSS59698.1"/>
    <property type="molecule type" value="Genomic_DNA"/>
</dbReference>
<evidence type="ECO:0000256" key="3">
    <source>
        <dbReference type="ARBA" id="ARBA00005189"/>
    </source>
</evidence>
<dbReference type="Pfam" id="PF02880">
    <property type="entry name" value="PGM_PMM_III"/>
    <property type="match status" value="1"/>
</dbReference>
<evidence type="ECO:0000256" key="4">
    <source>
        <dbReference type="ARBA" id="ARBA00010231"/>
    </source>
</evidence>
<evidence type="ECO:0000256" key="1">
    <source>
        <dbReference type="ARBA" id="ARBA00001946"/>
    </source>
</evidence>
<evidence type="ECO:0000259" key="14">
    <source>
        <dbReference type="Pfam" id="PF02879"/>
    </source>
</evidence>
<accession>A0A7X2NUG5</accession>
<dbReference type="CDD" id="cd05799">
    <property type="entry name" value="PGM2"/>
    <property type="match status" value="1"/>
</dbReference>
<evidence type="ECO:0000256" key="7">
    <source>
        <dbReference type="ARBA" id="ARBA00022842"/>
    </source>
</evidence>
<dbReference type="InterPro" id="IPR016055">
    <property type="entry name" value="A-D-PHexomutase_a/b/a-I/II/III"/>
</dbReference>
<evidence type="ECO:0000256" key="9">
    <source>
        <dbReference type="ARBA" id="ARBA00039995"/>
    </source>
</evidence>
<evidence type="ECO:0000256" key="5">
    <source>
        <dbReference type="ARBA" id="ARBA00022553"/>
    </source>
</evidence>
<organism evidence="16 17">
    <name type="scientific">Stecheria intestinalis</name>
    <dbReference type="NCBI Taxonomy" id="2606630"/>
    <lineage>
        <taxon>Bacteria</taxon>
        <taxon>Bacillati</taxon>
        <taxon>Bacillota</taxon>
        <taxon>Erysipelotrichia</taxon>
        <taxon>Erysipelotrichales</taxon>
        <taxon>Erysipelotrichaceae</taxon>
        <taxon>Stecheria</taxon>
    </lineage>
</organism>
<evidence type="ECO:0000313" key="17">
    <source>
        <dbReference type="Proteomes" id="UP000461880"/>
    </source>
</evidence>
<comment type="pathway">
    <text evidence="2">Glycolipid metabolism; diglucosyl-diacylglycerol biosynthesis.</text>
</comment>
<dbReference type="InterPro" id="IPR005845">
    <property type="entry name" value="A-D-PHexomutase_a/b/a-II"/>
</dbReference>
<dbReference type="Gene3D" id="3.40.120.10">
    <property type="entry name" value="Alpha-D-Glucose-1,6-Bisphosphate, subunit A, domain 3"/>
    <property type="match status" value="3"/>
</dbReference>
<dbReference type="AlphaFoldDB" id="A0A7X2NUG5"/>
<name>A0A7X2NUG5_9FIRM</name>
<keyword evidence="6 12" id="KW-0479">Metal-binding</keyword>
<dbReference type="GO" id="GO:0000287">
    <property type="term" value="F:magnesium ion binding"/>
    <property type="evidence" value="ECO:0007669"/>
    <property type="project" value="InterPro"/>
</dbReference>
<dbReference type="Gene3D" id="3.30.310.50">
    <property type="entry name" value="Alpha-D-phosphohexomutase, C-terminal domain"/>
    <property type="match status" value="1"/>
</dbReference>
<dbReference type="GO" id="GO:0005975">
    <property type="term" value="P:carbohydrate metabolic process"/>
    <property type="evidence" value="ECO:0007669"/>
    <property type="project" value="InterPro"/>
</dbReference>
<dbReference type="PRINTS" id="PR00509">
    <property type="entry name" value="PGMPMM"/>
</dbReference>
<evidence type="ECO:0000256" key="11">
    <source>
        <dbReference type="ARBA" id="ARBA00041467"/>
    </source>
</evidence>
<feature type="domain" description="Alpha-D-phosphohexomutase alpha/beta/alpha" evidence="15">
    <location>
        <begin position="328"/>
        <end position="454"/>
    </location>
</feature>
<dbReference type="Proteomes" id="UP000461880">
    <property type="component" value="Unassembled WGS sequence"/>
</dbReference>
<feature type="domain" description="Alpha-D-phosphohexomutase alpha/beta/alpha" evidence="13">
    <location>
        <begin position="44"/>
        <end position="181"/>
    </location>
</feature>
<keyword evidence="5" id="KW-0597">Phosphoprotein</keyword>
<dbReference type="PANTHER" id="PTHR45745">
    <property type="entry name" value="PHOSPHOMANNOMUTASE 45A"/>
    <property type="match status" value="1"/>
</dbReference>
<dbReference type="InterPro" id="IPR005844">
    <property type="entry name" value="A-D-PHexomutase_a/b/a-I"/>
</dbReference>
<dbReference type="SUPFAM" id="SSF53738">
    <property type="entry name" value="Phosphoglucomutase, first 3 domains"/>
    <property type="match status" value="3"/>
</dbReference>
<comment type="similarity">
    <text evidence="4 12">Belongs to the phosphohexose mutase family.</text>
</comment>
<dbReference type="PROSITE" id="PS00710">
    <property type="entry name" value="PGM_PMM"/>
    <property type="match status" value="1"/>
</dbReference>
<evidence type="ECO:0000256" key="12">
    <source>
        <dbReference type="RuleBase" id="RU004326"/>
    </source>
</evidence>
<dbReference type="InterPro" id="IPR036900">
    <property type="entry name" value="A-D-PHexomutase_C_sf"/>
</dbReference>
<reference evidence="16 17" key="1">
    <citation type="submission" date="2019-08" db="EMBL/GenBank/DDBJ databases">
        <title>In-depth cultivation of the pig gut microbiome towards novel bacterial diversity and tailored functional studies.</title>
        <authorList>
            <person name="Wylensek D."/>
            <person name="Hitch T.C.A."/>
            <person name="Clavel T."/>
        </authorList>
    </citation>
    <scope>NUCLEOTIDE SEQUENCE [LARGE SCALE GENOMIC DNA]</scope>
    <source>
        <strain evidence="16 17">Oil+RF-744-GAM-WT-6</strain>
    </source>
</reference>
<keyword evidence="8" id="KW-0413">Isomerase</keyword>
<evidence type="ECO:0000259" key="13">
    <source>
        <dbReference type="Pfam" id="PF02878"/>
    </source>
</evidence>